<dbReference type="NCBIfam" id="TIGR03461">
    <property type="entry name" value="pabC_Proteo"/>
    <property type="match status" value="1"/>
</dbReference>
<accession>Q1N4U6</accession>
<dbReference type="Gene3D" id="3.20.10.10">
    <property type="entry name" value="D-amino Acid Aminotransferase, subunit A, domain 2"/>
    <property type="match status" value="1"/>
</dbReference>
<dbReference type="AlphaFoldDB" id="Q1N4U6"/>
<dbReference type="PANTHER" id="PTHR42743">
    <property type="entry name" value="AMINO-ACID AMINOTRANSFERASE"/>
    <property type="match status" value="1"/>
</dbReference>
<comment type="similarity">
    <text evidence="2">Belongs to the class-IV pyridoxal-phosphate-dependent aminotransferase family.</text>
</comment>
<dbReference type="Proteomes" id="UP000004263">
    <property type="component" value="Unassembled WGS sequence"/>
</dbReference>
<name>Q1N4U6_9GAMM</name>
<evidence type="ECO:0000256" key="1">
    <source>
        <dbReference type="ARBA" id="ARBA00001933"/>
    </source>
</evidence>
<dbReference type="RefSeq" id="WP_007017716.1">
    <property type="nucleotide sequence ID" value="NZ_CH724114.1"/>
</dbReference>
<evidence type="ECO:0000313" key="13">
    <source>
        <dbReference type="EMBL" id="EAT13332.1"/>
    </source>
</evidence>
<evidence type="ECO:0000313" key="14">
    <source>
        <dbReference type="Proteomes" id="UP000004263"/>
    </source>
</evidence>
<evidence type="ECO:0000256" key="10">
    <source>
        <dbReference type="ARBA" id="ARBA00054027"/>
    </source>
</evidence>
<dbReference type="SUPFAM" id="SSF56752">
    <property type="entry name" value="D-aminoacid aminotransferase-like PLP-dependent enzymes"/>
    <property type="match status" value="1"/>
</dbReference>
<comment type="function">
    <text evidence="10">Involved in the biosynthesis of p-aminobenzoate (PABA), a precursor of tetrahydrofolate. Converts 4-amino-4-deoxychorismate into 4-aminobenzoate (PABA) and pyruvate.</text>
</comment>
<evidence type="ECO:0000256" key="12">
    <source>
        <dbReference type="NCBIfam" id="TIGR03461"/>
    </source>
</evidence>
<dbReference type="STRING" id="207949.RED65_01190"/>
<comment type="pathway">
    <text evidence="7">Cofactor biosynthesis; tetrahydrofolate biosynthesis; 4-aminobenzoate from chorismate: step 2/2.</text>
</comment>
<dbReference type="OrthoDB" id="9805628at2"/>
<dbReference type="Pfam" id="PF01063">
    <property type="entry name" value="Aminotran_4"/>
    <property type="match status" value="1"/>
</dbReference>
<comment type="cofactor">
    <cofactor evidence="1">
        <name>pyridoxal 5'-phosphate</name>
        <dbReference type="ChEBI" id="CHEBI:597326"/>
    </cofactor>
</comment>
<dbReference type="Gene3D" id="3.30.470.10">
    <property type="match status" value="1"/>
</dbReference>
<dbReference type="GO" id="GO:0008483">
    <property type="term" value="F:transaminase activity"/>
    <property type="evidence" value="ECO:0007669"/>
    <property type="project" value="UniProtKB-KW"/>
</dbReference>
<evidence type="ECO:0000256" key="2">
    <source>
        <dbReference type="ARBA" id="ARBA00009320"/>
    </source>
</evidence>
<gene>
    <name evidence="13" type="ORF">RED65_01190</name>
</gene>
<evidence type="ECO:0000256" key="4">
    <source>
        <dbReference type="ARBA" id="ARBA00022898"/>
    </source>
</evidence>
<keyword evidence="6" id="KW-0456">Lyase</keyword>
<comment type="subunit">
    <text evidence="3">Homodimer.</text>
</comment>
<evidence type="ECO:0000256" key="3">
    <source>
        <dbReference type="ARBA" id="ARBA00011738"/>
    </source>
</evidence>
<dbReference type="InterPro" id="IPR043131">
    <property type="entry name" value="BCAT-like_N"/>
</dbReference>
<dbReference type="FunFam" id="3.20.10.10:FF:000002">
    <property type="entry name" value="D-alanine aminotransferase"/>
    <property type="match status" value="1"/>
</dbReference>
<dbReference type="GO" id="GO:0008153">
    <property type="term" value="P:4-aminobenzoate biosynthetic process"/>
    <property type="evidence" value="ECO:0007669"/>
    <property type="project" value="UniProtKB-UniRule"/>
</dbReference>
<dbReference type="InterPro" id="IPR001544">
    <property type="entry name" value="Aminotrans_IV"/>
</dbReference>
<dbReference type="InterPro" id="IPR036038">
    <property type="entry name" value="Aminotransferase-like"/>
</dbReference>
<evidence type="ECO:0000256" key="11">
    <source>
        <dbReference type="ARBA" id="ARBA00069174"/>
    </source>
</evidence>
<evidence type="ECO:0000256" key="8">
    <source>
        <dbReference type="ARBA" id="ARBA00035676"/>
    </source>
</evidence>
<keyword evidence="13" id="KW-0032">Aminotransferase</keyword>
<evidence type="ECO:0000256" key="5">
    <source>
        <dbReference type="ARBA" id="ARBA00022909"/>
    </source>
</evidence>
<dbReference type="PANTHER" id="PTHR42743:SF2">
    <property type="entry name" value="AMINODEOXYCHORISMATE LYASE"/>
    <property type="match status" value="1"/>
</dbReference>
<protein>
    <recommendedName>
        <fullName evidence="11 12">Aminodeoxychorismate lyase</fullName>
        <ecNumber evidence="8 12">4.1.3.38</ecNumber>
    </recommendedName>
</protein>
<dbReference type="InterPro" id="IPR043132">
    <property type="entry name" value="BCAT-like_C"/>
</dbReference>
<proteinExistence type="inferred from homology"/>
<comment type="catalytic activity">
    <reaction evidence="9">
        <text>4-amino-4-deoxychorismate = 4-aminobenzoate + pyruvate + H(+)</text>
        <dbReference type="Rhea" id="RHEA:16201"/>
        <dbReference type="ChEBI" id="CHEBI:15361"/>
        <dbReference type="ChEBI" id="CHEBI:15378"/>
        <dbReference type="ChEBI" id="CHEBI:17836"/>
        <dbReference type="ChEBI" id="CHEBI:58406"/>
        <dbReference type="EC" id="4.1.3.38"/>
    </reaction>
</comment>
<keyword evidence="5" id="KW-0289">Folate biosynthesis</keyword>
<sequence>MWLLENDQYRGEVENYSRAAQFGDGLFETLSVQDGQVLKRDLHAQRLEKGMAALGMHSLSVTTEEWLEEKVAAILHHTRQSTGIVKVMVTRAPSARGYAYDASAPIQSIVSLSTPPNLNKAIYEAGIDVIYCNTHCSIQPTLAGIKHLNRLENVLARQEVVNAGTFEGLMLDANGFVIEGTMSNVFFCKGDVWYTPELYESGVAGVMRQFIMNQSSTLSLQLEAGKIHQEDLKTMDAAFICNSILGVVPIKRVEEKIFEIDESLIKMAKQFRIWGGNE</sequence>
<dbReference type="EC" id="4.1.3.38" evidence="8 12"/>
<evidence type="ECO:0000256" key="9">
    <source>
        <dbReference type="ARBA" id="ARBA00049529"/>
    </source>
</evidence>
<keyword evidence="13" id="KW-0808">Transferase</keyword>
<dbReference type="GO" id="GO:0005829">
    <property type="term" value="C:cytosol"/>
    <property type="evidence" value="ECO:0007669"/>
    <property type="project" value="TreeGrafter"/>
</dbReference>
<dbReference type="HOGENOM" id="CLU_020844_2_1_6"/>
<organism evidence="13 14">
    <name type="scientific">Bermanella marisrubri</name>
    <dbReference type="NCBI Taxonomy" id="207949"/>
    <lineage>
        <taxon>Bacteria</taxon>
        <taxon>Pseudomonadati</taxon>
        <taxon>Pseudomonadota</taxon>
        <taxon>Gammaproteobacteria</taxon>
        <taxon>Oceanospirillales</taxon>
        <taxon>Oceanospirillaceae</taxon>
        <taxon>Bermanella</taxon>
    </lineage>
</organism>
<keyword evidence="4" id="KW-0663">Pyridoxal phosphate</keyword>
<dbReference type="InterPro" id="IPR050571">
    <property type="entry name" value="Class-IV_PLP-Dep_Aminotrnsfr"/>
</dbReference>
<dbReference type="GO" id="GO:0030170">
    <property type="term" value="F:pyridoxal phosphate binding"/>
    <property type="evidence" value="ECO:0007669"/>
    <property type="project" value="InterPro"/>
</dbReference>
<evidence type="ECO:0000256" key="7">
    <source>
        <dbReference type="ARBA" id="ARBA00035633"/>
    </source>
</evidence>
<keyword evidence="14" id="KW-1185">Reference proteome</keyword>
<evidence type="ECO:0000256" key="6">
    <source>
        <dbReference type="ARBA" id="ARBA00023239"/>
    </source>
</evidence>
<dbReference type="EMBL" id="AAQH01000002">
    <property type="protein sequence ID" value="EAT13332.1"/>
    <property type="molecule type" value="Genomic_DNA"/>
</dbReference>
<dbReference type="GO" id="GO:0008696">
    <property type="term" value="F:4-amino-4-deoxychorismate lyase activity"/>
    <property type="evidence" value="ECO:0007669"/>
    <property type="project" value="UniProtKB-UniRule"/>
</dbReference>
<dbReference type="InterPro" id="IPR017824">
    <property type="entry name" value="Aminodeoxychorismate_lyase_IV"/>
</dbReference>
<dbReference type="GO" id="GO:0046656">
    <property type="term" value="P:folic acid biosynthetic process"/>
    <property type="evidence" value="ECO:0007669"/>
    <property type="project" value="UniProtKB-KW"/>
</dbReference>
<comment type="caution">
    <text evidence="13">The sequence shown here is derived from an EMBL/GenBank/DDBJ whole genome shotgun (WGS) entry which is preliminary data.</text>
</comment>
<reference evidence="13 14" key="1">
    <citation type="submission" date="2006-03" db="EMBL/GenBank/DDBJ databases">
        <authorList>
            <person name="Pinhassi J."/>
            <person name="Pedros-Alio C."/>
            <person name="Ferriera S."/>
            <person name="Johnson J."/>
            <person name="Kravitz S."/>
            <person name="Halpern A."/>
            <person name="Remington K."/>
            <person name="Beeson K."/>
            <person name="Tran B."/>
            <person name="Rogers Y.-H."/>
            <person name="Friedman R."/>
            <person name="Venter J.C."/>
        </authorList>
    </citation>
    <scope>NUCLEOTIDE SEQUENCE [LARGE SCALE GENOMIC DNA]</scope>
    <source>
        <strain evidence="13 14">RED65</strain>
    </source>
</reference>